<reference evidence="6" key="2">
    <citation type="submission" date="2025-08" db="UniProtKB">
        <authorList>
            <consortium name="RefSeq"/>
        </authorList>
    </citation>
    <scope>IDENTIFICATION</scope>
    <source>
        <tissue evidence="6">Leaves</tissue>
    </source>
</reference>
<dbReference type="InterPro" id="IPR029688">
    <property type="entry name" value="ICR"/>
</dbReference>
<evidence type="ECO:0000256" key="2">
    <source>
        <dbReference type="ARBA" id="ARBA00023054"/>
    </source>
</evidence>
<feature type="coiled-coil region" evidence="3">
    <location>
        <begin position="216"/>
        <end position="285"/>
    </location>
</feature>
<protein>
    <submittedName>
        <fullName evidence="6">Interactor of constitutive active ROPs 2, chloroplastic isoform X1</fullName>
    </submittedName>
</protein>
<sequence>MHIKIPDLVNLIVINLTIVIWLPFRNATGETPQKISPRVVSSEVASKPSPRSVSSDVPLKLSPRVVRQLKTASLDSDSATSSCRASRTPKDRSCKVAERKSPRSPVPELQKKHPSRVAELEFQISQLQNDLKRVKDQLVSSEAWKKQAEQDAEESKKQLLEMSLKLEKSREQVLKKSGSEEALLIQPQKITEDQDSLLQSQLEAIKKQHSLDSAALASAVNEIKELKIQLESVAESEAARTKHAELSQIELNSLKQNLTETLAVMEDMKNELKDCKESEAQARVLVGETLMQLETAKRTVECLRSDGVKAVEAFDSIASELEQSRARINLLEGIVSELKADTKIVDGYGSQTAGDQEITFGTEEKANLGNSNEGELNSLKSEVEQLKSALEASEIRYSEEQSRNAAEIKSAYKLVEQIKSSSIDKEAELEAELQKTIAEVEELKADLMDKETELQGICQENEDLNLRLENFLSSRTSYELEKEIQKAMESIEHLKANLMDKETELQNIVEENEMLKTEIKKKEINKGKVNDEIVDELESARAAEREALMKLGYMTEEVDKSNRKVARVSEQLEAAQTANSEMEAELRRFKVQSDQWRKAAEAAAGMLSSGNNGKFMDRTGSMDSKYSPRSGRISSPYSDDGDDDLLKRKSPNMLKKIGVLWRKPQK</sequence>
<feature type="region of interest" description="Disordered" evidence="4">
    <location>
        <begin position="603"/>
        <end position="650"/>
    </location>
</feature>
<keyword evidence="2 3" id="KW-0175">Coiled coil</keyword>
<feature type="coiled-coil region" evidence="3">
    <location>
        <begin position="558"/>
        <end position="592"/>
    </location>
</feature>
<evidence type="ECO:0000256" key="1">
    <source>
        <dbReference type="ARBA" id="ARBA00009778"/>
    </source>
</evidence>
<accession>A0ABM4V7E2</accession>
<feature type="coiled-coil region" evidence="3">
    <location>
        <begin position="376"/>
        <end position="532"/>
    </location>
</feature>
<name>A0ABM4V7E2_COFAR</name>
<feature type="compositionally biased region" description="Basic and acidic residues" evidence="4">
    <location>
        <begin position="88"/>
        <end position="101"/>
    </location>
</feature>
<dbReference type="GeneID" id="113708425"/>
<dbReference type="RefSeq" id="XP_071915457.1">
    <property type="nucleotide sequence ID" value="XM_072059356.1"/>
</dbReference>
<evidence type="ECO:0000256" key="4">
    <source>
        <dbReference type="SAM" id="MobiDB-lite"/>
    </source>
</evidence>
<organism evidence="5 6">
    <name type="scientific">Coffea arabica</name>
    <name type="common">Arabian coffee</name>
    <dbReference type="NCBI Taxonomy" id="13443"/>
    <lineage>
        <taxon>Eukaryota</taxon>
        <taxon>Viridiplantae</taxon>
        <taxon>Streptophyta</taxon>
        <taxon>Embryophyta</taxon>
        <taxon>Tracheophyta</taxon>
        <taxon>Spermatophyta</taxon>
        <taxon>Magnoliopsida</taxon>
        <taxon>eudicotyledons</taxon>
        <taxon>Gunneridae</taxon>
        <taxon>Pentapetalae</taxon>
        <taxon>asterids</taxon>
        <taxon>lamiids</taxon>
        <taxon>Gentianales</taxon>
        <taxon>Rubiaceae</taxon>
        <taxon>Ixoroideae</taxon>
        <taxon>Gardenieae complex</taxon>
        <taxon>Bertiereae - Coffeeae clade</taxon>
        <taxon>Coffeeae</taxon>
        <taxon>Coffea</taxon>
    </lineage>
</organism>
<proteinExistence type="inferred from homology"/>
<feature type="compositionally biased region" description="Low complexity" evidence="4">
    <location>
        <begin position="72"/>
        <end position="82"/>
    </location>
</feature>
<feature type="coiled-coil region" evidence="3">
    <location>
        <begin position="117"/>
        <end position="172"/>
    </location>
</feature>
<feature type="region of interest" description="Disordered" evidence="4">
    <location>
        <begin position="72"/>
        <end position="115"/>
    </location>
</feature>
<dbReference type="Proteomes" id="UP001652660">
    <property type="component" value="Chromosome 1e"/>
</dbReference>
<gene>
    <name evidence="6" type="primary">LOC113708425</name>
</gene>
<dbReference type="PANTHER" id="PTHR34224">
    <property type="entry name" value="INTERACTOR OF CONSTITUTIVE ACTIVE ROPS 2, CHLOROPLASTIC-RELATED"/>
    <property type="match status" value="1"/>
</dbReference>
<evidence type="ECO:0000313" key="6">
    <source>
        <dbReference type="RefSeq" id="XP_071915457.1"/>
    </source>
</evidence>
<dbReference type="PANTHER" id="PTHR34224:SF18">
    <property type="entry name" value="INTERACTOR OF CONSTITUTIVE ACTIVE ROPS 3"/>
    <property type="match status" value="1"/>
</dbReference>
<keyword evidence="5" id="KW-1185">Reference proteome</keyword>
<feature type="region of interest" description="Disordered" evidence="4">
    <location>
        <begin position="32"/>
        <end position="58"/>
    </location>
</feature>
<reference evidence="5" key="1">
    <citation type="journal article" date="2025" name="Foods">
        <title>Unveiling the Microbial Signatures of Arabica Coffee Cherries: Insights into Ripeness Specific Diversity, Functional Traits, and Implications for Quality and Safety.</title>
        <authorList>
            <consortium name="RefSeq"/>
            <person name="Tenea G.N."/>
            <person name="Cifuentes V."/>
            <person name="Reyes P."/>
            <person name="Cevallos-Vallejos M."/>
        </authorList>
    </citation>
    <scope>NUCLEOTIDE SEQUENCE [LARGE SCALE GENOMIC DNA]</scope>
</reference>
<evidence type="ECO:0000313" key="5">
    <source>
        <dbReference type="Proteomes" id="UP001652660"/>
    </source>
</evidence>
<evidence type="ECO:0000256" key="3">
    <source>
        <dbReference type="SAM" id="Coils"/>
    </source>
</evidence>
<comment type="similarity">
    <text evidence="1">Belongs to the ICR family.</text>
</comment>